<reference evidence="12" key="1">
    <citation type="submission" date="2021-01" db="EMBL/GenBank/DDBJ databases">
        <title>Adiantum capillus-veneris genome.</title>
        <authorList>
            <person name="Fang Y."/>
            <person name="Liao Q."/>
        </authorList>
    </citation>
    <scope>NUCLEOTIDE SEQUENCE</scope>
    <source>
        <strain evidence="12">H3</strain>
        <tissue evidence="12">Leaf</tissue>
    </source>
</reference>
<evidence type="ECO:0000256" key="8">
    <source>
        <dbReference type="ARBA" id="ARBA00022989"/>
    </source>
</evidence>
<comment type="pathway">
    <text evidence="2">Glycan biosynthesis; sucrose metabolism.</text>
</comment>
<feature type="region of interest" description="Disordered" evidence="10">
    <location>
        <begin position="1"/>
        <end position="24"/>
    </location>
</feature>
<dbReference type="InterPro" id="IPR036259">
    <property type="entry name" value="MFS_trans_sf"/>
</dbReference>
<evidence type="ECO:0000256" key="1">
    <source>
        <dbReference type="ARBA" id="ARBA00004141"/>
    </source>
</evidence>
<dbReference type="GO" id="GO:0008506">
    <property type="term" value="F:sucrose:proton symporter activity"/>
    <property type="evidence" value="ECO:0007669"/>
    <property type="project" value="TreeGrafter"/>
</dbReference>
<dbReference type="CDD" id="cd17313">
    <property type="entry name" value="MFS_SLC45_SUC"/>
    <property type="match status" value="1"/>
</dbReference>
<feature type="transmembrane region" description="Helical" evidence="11">
    <location>
        <begin position="319"/>
        <end position="339"/>
    </location>
</feature>
<proteinExistence type="inferred from homology"/>
<dbReference type="Gene3D" id="1.20.1250.20">
    <property type="entry name" value="MFS general substrate transporter like domains"/>
    <property type="match status" value="2"/>
</dbReference>
<keyword evidence="4" id="KW-0813">Transport</keyword>
<keyword evidence="7" id="KW-0769">Symport</keyword>
<feature type="transmembrane region" description="Helical" evidence="11">
    <location>
        <begin position="485"/>
        <end position="505"/>
    </location>
</feature>
<evidence type="ECO:0000256" key="3">
    <source>
        <dbReference type="ARBA" id="ARBA00007134"/>
    </source>
</evidence>
<evidence type="ECO:0000313" key="12">
    <source>
        <dbReference type="EMBL" id="KAI5082273.1"/>
    </source>
</evidence>
<keyword evidence="13" id="KW-1185">Reference proteome</keyword>
<keyword evidence="5" id="KW-0762">Sugar transport</keyword>
<evidence type="ECO:0000256" key="4">
    <source>
        <dbReference type="ARBA" id="ARBA00022448"/>
    </source>
</evidence>
<dbReference type="NCBIfam" id="TIGR01301">
    <property type="entry name" value="GPH_sucrose"/>
    <property type="match status" value="1"/>
</dbReference>
<evidence type="ECO:0000256" key="10">
    <source>
        <dbReference type="SAM" id="MobiDB-lite"/>
    </source>
</evidence>
<comment type="caution">
    <text evidence="12">The sequence shown here is derived from an EMBL/GenBank/DDBJ whole genome shotgun (WGS) entry which is preliminary data.</text>
</comment>
<feature type="transmembrane region" description="Helical" evidence="11">
    <location>
        <begin position="405"/>
        <end position="423"/>
    </location>
</feature>
<dbReference type="OrthoDB" id="28755at2759"/>
<comment type="subcellular location">
    <subcellularLocation>
        <location evidence="1">Membrane</location>
        <topology evidence="1">Multi-pass membrane protein</topology>
    </subcellularLocation>
</comment>
<feature type="transmembrane region" description="Helical" evidence="11">
    <location>
        <begin position="276"/>
        <end position="299"/>
    </location>
</feature>
<evidence type="ECO:0000256" key="9">
    <source>
        <dbReference type="ARBA" id="ARBA00023136"/>
    </source>
</evidence>
<dbReference type="SUPFAM" id="SSF103473">
    <property type="entry name" value="MFS general substrate transporter"/>
    <property type="match status" value="1"/>
</dbReference>
<sequence>MKCRPPTSAHPHHHLPPGTPPQPIRATFPVHDTLPSEFISRRPLWDRESYADAGEWMLLIRNLGVAAHTYLYLYSLNCLPSSSQFSASKLEYAMDSSAEAANSKNAANGVGRKLSKSNKGKNRVPLRALARVSLVATGVQFGWALQLSLLTPYVQVLGIPHAWASYVWLCGPISGMLVQPLVGHLSDNCESSWGRRRPFIVAGAVFVVLAVLIISFSADIGYILGDSLTSRPRAIVVFVLGFWLLDLANNTLQGPCRALLADFTGKDHRRSRRANAFFSLCMAFGNVLGYATGAYSSWYKVLPFTLTTACGKSCANLKSAFLIAIIILIATTLLSITAASEIPWSSATDSNKIDVNSATIPLLRRESSTELSQDEEEDESGEAQHEAFLWELCGTLKDLPKPMRYVLLITALTWFAWFPFILFDTDWMGREVFLGNPSSSDADLVKLYNAGVRAGSLGLMLNSVVLGITSLLLEPLCRRVGQRKVWAVANVIMSACFFGTIVVTIESRRTYTELGYLPLSILMSAIGIFAVLGIPLAVTYSVPYALTTMVTNTAGGGQGLSMGVLNLGVVVPQIVVSIGSGPWDELFGGGNMPAFVLAAVAALAGGILAAFLLPKPPPPADSQSSSL</sequence>
<dbReference type="InterPro" id="IPR005989">
    <property type="entry name" value="Suc_symporter_pln"/>
</dbReference>
<feature type="transmembrane region" description="Helical" evidence="11">
    <location>
        <begin position="454"/>
        <end position="473"/>
    </location>
</feature>
<comment type="similarity">
    <text evidence="3">Belongs to the glycoside-pentoside-hexuronide (GPH) cation symporter transporter (TC 2.A.2.4) family.</text>
</comment>
<feature type="non-terminal residue" evidence="12">
    <location>
        <position position="1"/>
    </location>
</feature>
<name>A0A9D4V9T4_ADICA</name>
<dbReference type="AlphaFoldDB" id="A0A9D4V9T4"/>
<accession>A0A9D4V9T4</accession>
<evidence type="ECO:0000256" key="5">
    <source>
        <dbReference type="ARBA" id="ARBA00022597"/>
    </source>
</evidence>
<feature type="transmembrane region" description="Helical" evidence="11">
    <location>
        <begin position="592"/>
        <end position="613"/>
    </location>
</feature>
<feature type="transmembrane region" description="Helical" evidence="11">
    <location>
        <begin position="230"/>
        <end position="248"/>
    </location>
</feature>
<evidence type="ECO:0000256" key="7">
    <source>
        <dbReference type="ARBA" id="ARBA00022847"/>
    </source>
</evidence>
<feature type="transmembrane region" description="Helical" evidence="11">
    <location>
        <begin position="559"/>
        <end position="580"/>
    </location>
</feature>
<evidence type="ECO:0000313" key="13">
    <source>
        <dbReference type="Proteomes" id="UP000886520"/>
    </source>
</evidence>
<keyword evidence="8 11" id="KW-1133">Transmembrane helix</keyword>
<dbReference type="GO" id="GO:0005773">
    <property type="term" value="C:vacuole"/>
    <property type="evidence" value="ECO:0007669"/>
    <property type="project" value="TreeGrafter"/>
</dbReference>
<dbReference type="Pfam" id="PF13347">
    <property type="entry name" value="MFS_2"/>
    <property type="match status" value="1"/>
</dbReference>
<keyword evidence="6 11" id="KW-0812">Transmembrane</keyword>
<evidence type="ECO:0000256" key="6">
    <source>
        <dbReference type="ARBA" id="ARBA00022692"/>
    </source>
</evidence>
<dbReference type="PANTHER" id="PTHR19432:SF90">
    <property type="entry name" value="SUCROSE TRANSPORT PROTEIN SUC4"/>
    <property type="match status" value="1"/>
</dbReference>
<evidence type="ECO:0000256" key="2">
    <source>
        <dbReference type="ARBA" id="ARBA00004914"/>
    </source>
</evidence>
<dbReference type="Proteomes" id="UP000886520">
    <property type="component" value="Chromosome 2"/>
</dbReference>
<feature type="transmembrane region" description="Helical" evidence="11">
    <location>
        <begin position="128"/>
        <end position="146"/>
    </location>
</feature>
<keyword evidence="9 11" id="KW-0472">Membrane</keyword>
<organism evidence="12 13">
    <name type="scientific">Adiantum capillus-veneris</name>
    <name type="common">Maidenhair fern</name>
    <dbReference type="NCBI Taxonomy" id="13818"/>
    <lineage>
        <taxon>Eukaryota</taxon>
        <taxon>Viridiplantae</taxon>
        <taxon>Streptophyta</taxon>
        <taxon>Embryophyta</taxon>
        <taxon>Tracheophyta</taxon>
        <taxon>Polypodiopsida</taxon>
        <taxon>Polypodiidae</taxon>
        <taxon>Polypodiales</taxon>
        <taxon>Pteridineae</taxon>
        <taxon>Pteridaceae</taxon>
        <taxon>Vittarioideae</taxon>
        <taxon>Adiantum</taxon>
    </lineage>
</organism>
<dbReference type="EMBL" id="JABFUD020000003">
    <property type="protein sequence ID" value="KAI5082273.1"/>
    <property type="molecule type" value="Genomic_DNA"/>
</dbReference>
<feature type="transmembrane region" description="Helical" evidence="11">
    <location>
        <begin position="166"/>
        <end position="186"/>
    </location>
</feature>
<protein>
    <submittedName>
        <fullName evidence="12">Uncharacterized protein</fullName>
    </submittedName>
</protein>
<evidence type="ECO:0000256" key="11">
    <source>
        <dbReference type="SAM" id="Phobius"/>
    </source>
</evidence>
<gene>
    <name evidence="12" type="ORF">GOP47_0002016</name>
</gene>
<feature type="transmembrane region" description="Helical" evidence="11">
    <location>
        <begin position="517"/>
        <end position="538"/>
    </location>
</feature>
<dbReference type="GO" id="GO:0005886">
    <property type="term" value="C:plasma membrane"/>
    <property type="evidence" value="ECO:0007669"/>
    <property type="project" value="InterPro"/>
</dbReference>
<dbReference type="PANTHER" id="PTHR19432">
    <property type="entry name" value="SUGAR TRANSPORTER"/>
    <property type="match status" value="1"/>
</dbReference>
<feature type="transmembrane region" description="Helical" evidence="11">
    <location>
        <begin position="198"/>
        <end position="224"/>
    </location>
</feature>